<proteinExistence type="predicted"/>
<evidence type="ECO:0000313" key="4">
    <source>
        <dbReference type="Proteomes" id="UP001295444"/>
    </source>
</evidence>
<dbReference type="AlphaFoldDB" id="A0AAD1RYR6"/>
<reference evidence="3" key="1">
    <citation type="submission" date="2022-03" db="EMBL/GenBank/DDBJ databases">
        <authorList>
            <person name="Alioto T."/>
            <person name="Alioto T."/>
            <person name="Gomez Garrido J."/>
        </authorList>
    </citation>
    <scope>NUCLEOTIDE SEQUENCE</scope>
</reference>
<organism evidence="3 4">
    <name type="scientific">Pelobates cultripes</name>
    <name type="common">Western spadefoot toad</name>
    <dbReference type="NCBI Taxonomy" id="61616"/>
    <lineage>
        <taxon>Eukaryota</taxon>
        <taxon>Metazoa</taxon>
        <taxon>Chordata</taxon>
        <taxon>Craniata</taxon>
        <taxon>Vertebrata</taxon>
        <taxon>Euteleostomi</taxon>
        <taxon>Amphibia</taxon>
        <taxon>Batrachia</taxon>
        <taxon>Anura</taxon>
        <taxon>Pelobatoidea</taxon>
        <taxon>Pelobatidae</taxon>
        <taxon>Pelobates</taxon>
    </lineage>
</organism>
<feature type="region of interest" description="Disordered" evidence="1">
    <location>
        <begin position="69"/>
        <end position="95"/>
    </location>
</feature>
<evidence type="ECO:0000259" key="2">
    <source>
        <dbReference type="Pfam" id="PF00079"/>
    </source>
</evidence>
<accession>A0AAD1RYR6</accession>
<sequence>MASVNKSINTFSLNLYKELSSSNNEKSVFCSPISVASVLSMLNLGARGDTQRQIKKVLEFGEFTEARVKPPNRCENPAQGIQQTQRVQKQTVISL</sequence>
<protein>
    <submittedName>
        <fullName evidence="3">Serpin B12</fullName>
    </submittedName>
</protein>
<name>A0AAD1RYR6_PELCU</name>
<feature type="compositionally biased region" description="Polar residues" evidence="1">
    <location>
        <begin position="79"/>
        <end position="95"/>
    </location>
</feature>
<dbReference type="InterPro" id="IPR042178">
    <property type="entry name" value="Serpin_sf_1"/>
</dbReference>
<gene>
    <name evidence="3" type="ORF">PECUL_23A019139</name>
</gene>
<dbReference type="EMBL" id="OW240915">
    <property type="protein sequence ID" value="CAH2284159.1"/>
    <property type="molecule type" value="Genomic_DNA"/>
</dbReference>
<evidence type="ECO:0000256" key="1">
    <source>
        <dbReference type="SAM" id="MobiDB-lite"/>
    </source>
</evidence>
<dbReference type="InterPro" id="IPR023796">
    <property type="entry name" value="Serpin_dom"/>
</dbReference>
<dbReference type="Proteomes" id="UP001295444">
    <property type="component" value="Chromosome 04"/>
</dbReference>
<dbReference type="SUPFAM" id="SSF56574">
    <property type="entry name" value="Serpins"/>
    <property type="match status" value="1"/>
</dbReference>
<evidence type="ECO:0000313" key="3">
    <source>
        <dbReference type="EMBL" id="CAH2284159.1"/>
    </source>
</evidence>
<dbReference type="InterPro" id="IPR036186">
    <property type="entry name" value="Serpin_sf"/>
</dbReference>
<dbReference type="Gene3D" id="3.30.497.10">
    <property type="entry name" value="Antithrombin, subunit I, domain 2"/>
    <property type="match status" value="1"/>
</dbReference>
<feature type="domain" description="Serpin" evidence="2">
    <location>
        <begin position="7"/>
        <end position="72"/>
    </location>
</feature>
<dbReference type="Pfam" id="PF00079">
    <property type="entry name" value="Serpin"/>
    <property type="match status" value="1"/>
</dbReference>
<keyword evidence="4" id="KW-1185">Reference proteome</keyword>